<evidence type="ECO:0000256" key="6">
    <source>
        <dbReference type="PIRSR" id="PIRSR600888-3"/>
    </source>
</evidence>
<comment type="subunit">
    <text evidence="7">Homodimer.</text>
</comment>
<gene>
    <name evidence="8" type="primary">rmlC</name>
    <name evidence="8" type="ORF">ACCAA_550063</name>
</gene>
<evidence type="ECO:0000256" key="2">
    <source>
        <dbReference type="ARBA" id="ARBA00001997"/>
    </source>
</evidence>
<dbReference type="InterPro" id="IPR011051">
    <property type="entry name" value="RmlC_Cupin_sf"/>
</dbReference>
<dbReference type="SUPFAM" id="SSF51182">
    <property type="entry name" value="RmlC-like cupins"/>
    <property type="match status" value="1"/>
</dbReference>
<dbReference type="Gene3D" id="2.60.120.10">
    <property type="entry name" value="Jelly Rolls"/>
    <property type="match status" value="1"/>
</dbReference>
<dbReference type="PANTHER" id="PTHR21047">
    <property type="entry name" value="DTDP-6-DEOXY-D-GLUCOSE-3,5 EPIMERASE"/>
    <property type="match status" value="1"/>
</dbReference>
<evidence type="ECO:0000256" key="4">
    <source>
        <dbReference type="ARBA" id="ARBA00019595"/>
    </source>
</evidence>
<feature type="site" description="Participates in a stacking interaction with the thymidine ring of dTDP-4-oxo-6-deoxyglucose" evidence="6">
    <location>
        <position position="137"/>
    </location>
</feature>
<dbReference type="GO" id="GO:0008830">
    <property type="term" value="F:dTDP-4-dehydrorhamnose 3,5-epimerase activity"/>
    <property type="evidence" value="ECO:0007669"/>
    <property type="project" value="UniProtKB-UniRule"/>
</dbReference>
<comment type="similarity">
    <text evidence="7">Belongs to the dTDP-4-dehydrorhamnose 3,5-epimerase family.</text>
</comment>
<dbReference type="Proteomes" id="UP000199169">
    <property type="component" value="Unassembled WGS sequence"/>
</dbReference>
<evidence type="ECO:0000256" key="5">
    <source>
        <dbReference type="PIRSR" id="PIRSR600888-1"/>
    </source>
</evidence>
<comment type="catalytic activity">
    <reaction evidence="1 7">
        <text>dTDP-4-dehydro-6-deoxy-alpha-D-glucose = dTDP-4-dehydro-beta-L-rhamnose</text>
        <dbReference type="Rhea" id="RHEA:16969"/>
        <dbReference type="ChEBI" id="CHEBI:57649"/>
        <dbReference type="ChEBI" id="CHEBI:62830"/>
        <dbReference type="EC" id="5.1.3.13"/>
    </reaction>
</comment>
<comment type="pathway">
    <text evidence="7">Carbohydrate biosynthesis; dTDP-L-rhamnose biosynthesis.</text>
</comment>
<dbReference type="Pfam" id="PF00908">
    <property type="entry name" value="dTDP_sugar_isom"/>
    <property type="match status" value="1"/>
</dbReference>
<reference evidence="8 9" key="1">
    <citation type="submission" date="2016-06" db="EMBL/GenBank/DDBJ databases">
        <authorList>
            <person name="Kjaerup R.B."/>
            <person name="Dalgaard T.S."/>
            <person name="Juul-Madsen H.R."/>
        </authorList>
    </citation>
    <scope>NUCLEOTIDE SEQUENCE [LARGE SCALE GENOMIC DNA]</scope>
    <source>
        <strain evidence="8">3</strain>
    </source>
</reference>
<dbReference type="UniPathway" id="UPA00124"/>
<dbReference type="GO" id="GO:0005829">
    <property type="term" value="C:cytosol"/>
    <property type="evidence" value="ECO:0007669"/>
    <property type="project" value="TreeGrafter"/>
</dbReference>
<protein>
    <recommendedName>
        <fullName evidence="4 7">dTDP-4-dehydrorhamnose 3,5-epimerase</fullName>
        <ecNumber evidence="3 7">5.1.3.13</ecNumber>
    </recommendedName>
    <alternativeName>
        <fullName evidence="7">Thymidine diphospho-4-keto-rhamnose 3,5-epimerase</fullName>
    </alternativeName>
</protein>
<name>A0A1A8XT34_9PROT</name>
<evidence type="ECO:0000256" key="7">
    <source>
        <dbReference type="RuleBase" id="RU364069"/>
    </source>
</evidence>
<dbReference type="CDD" id="cd00438">
    <property type="entry name" value="cupin_RmlC"/>
    <property type="match status" value="1"/>
</dbReference>
<evidence type="ECO:0000256" key="1">
    <source>
        <dbReference type="ARBA" id="ARBA00001298"/>
    </source>
</evidence>
<proteinExistence type="inferred from homology"/>
<dbReference type="GO" id="GO:0019305">
    <property type="term" value="P:dTDP-rhamnose biosynthetic process"/>
    <property type="evidence" value="ECO:0007669"/>
    <property type="project" value="UniProtKB-UniRule"/>
</dbReference>
<dbReference type="AlphaFoldDB" id="A0A1A8XT34"/>
<evidence type="ECO:0000313" key="8">
    <source>
        <dbReference type="EMBL" id="SBT08244.1"/>
    </source>
</evidence>
<feature type="active site" description="Proton acceptor" evidence="5">
    <location>
        <position position="62"/>
    </location>
</feature>
<comment type="function">
    <text evidence="2 7">Catalyzes the epimerization of the C3' and C5'positions of dTDP-6-deoxy-D-xylo-4-hexulose, forming dTDP-6-deoxy-L-lyxo-4-hexulose.</text>
</comment>
<dbReference type="InterPro" id="IPR000888">
    <property type="entry name" value="RmlC-like"/>
</dbReference>
<dbReference type="NCBIfam" id="TIGR01221">
    <property type="entry name" value="rmlC"/>
    <property type="match status" value="1"/>
</dbReference>
<dbReference type="InterPro" id="IPR014710">
    <property type="entry name" value="RmlC-like_jellyroll"/>
</dbReference>
<organism evidence="8 9">
    <name type="scientific">Candidatus Accumulibacter aalborgensis</name>
    <dbReference type="NCBI Taxonomy" id="1860102"/>
    <lineage>
        <taxon>Bacteria</taxon>
        <taxon>Pseudomonadati</taxon>
        <taxon>Pseudomonadota</taxon>
        <taxon>Betaproteobacteria</taxon>
        <taxon>Candidatus Accumulibacter</taxon>
    </lineage>
</organism>
<evidence type="ECO:0000256" key="3">
    <source>
        <dbReference type="ARBA" id="ARBA00012098"/>
    </source>
</evidence>
<evidence type="ECO:0000313" key="9">
    <source>
        <dbReference type="Proteomes" id="UP000199169"/>
    </source>
</evidence>
<feature type="active site" description="Proton donor" evidence="5">
    <location>
        <position position="131"/>
    </location>
</feature>
<dbReference type="RefSeq" id="WP_186408176.1">
    <property type="nucleotide sequence ID" value="NZ_FLQX01000133.1"/>
</dbReference>
<dbReference type="PANTHER" id="PTHR21047:SF2">
    <property type="entry name" value="THYMIDINE DIPHOSPHO-4-KETO-RHAMNOSE 3,5-EPIMERASE"/>
    <property type="match status" value="1"/>
</dbReference>
<dbReference type="GO" id="GO:0000271">
    <property type="term" value="P:polysaccharide biosynthetic process"/>
    <property type="evidence" value="ECO:0007669"/>
    <property type="project" value="TreeGrafter"/>
</dbReference>
<accession>A0A1A8XT34</accession>
<sequence length="181" mass="20470">MAATPTAIPDVMVLEPRVFGDDRGFFFESFNARSFEQATGLKRVFVQDNHSKSTRNVLRGLHYQIQNPQGKLVRVLQGEVFDVAVDLRKSSKTFAQWVGVHLSSENRKQLWVPEGFAHGFVVLSETAEFLYKTTDYYAPDYERSLLWCDPAVGIEWPIDGEPKLAAKDEAALTLKQAELFA</sequence>
<dbReference type="STRING" id="1860102.ACCAA_550063"/>
<keyword evidence="9" id="KW-1185">Reference proteome</keyword>
<keyword evidence="7 8" id="KW-0413">Isomerase</keyword>
<dbReference type="EMBL" id="FLQX01000133">
    <property type="protein sequence ID" value="SBT08244.1"/>
    <property type="molecule type" value="Genomic_DNA"/>
</dbReference>
<dbReference type="EC" id="5.1.3.13" evidence="3 7"/>